<evidence type="ECO:0000256" key="1">
    <source>
        <dbReference type="SAM" id="MobiDB-lite"/>
    </source>
</evidence>
<feature type="region of interest" description="Disordered" evidence="1">
    <location>
        <begin position="1402"/>
        <end position="1459"/>
    </location>
</feature>
<name>A0A9X3N4C4_9ACTN</name>
<dbReference type="InterPro" id="IPR022038">
    <property type="entry name" value="Ig-like_bact"/>
</dbReference>
<evidence type="ECO:0000259" key="3">
    <source>
        <dbReference type="PROSITE" id="PS50853"/>
    </source>
</evidence>
<dbReference type="PROSITE" id="PS51257">
    <property type="entry name" value="PROKAR_LIPOPROTEIN"/>
    <property type="match status" value="1"/>
</dbReference>
<keyword evidence="5" id="KW-1185">Reference proteome</keyword>
<keyword evidence="2" id="KW-0732">Signal</keyword>
<feature type="signal peptide" evidence="2">
    <location>
        <begin position="1"/>
        <end position="30"/>
    </location>
</feature>
<organism evidence="4 5">
    <name type="scientific">Solirubrobacter phytolaccae</name>
    <dbReference type="NCBI Taxonomy" id="1404360"/>
    <lineage>
        <taxon>Bacteria</taxon>
        <taxon>Bacillati</taxon>
        <taxon>Actinomycetota</taxon>
        <taxon>Thermoleophilia</taxon>
        <taxon>Solirubrobacterales</taxon>
        <taxon>Solirubrobacteraceae</taxon>
        <taxon>Solirubrobacter</taxon>
    </lineage>
</organism>
<dbReference type="EMBL" id="JAPDDP010000005">
    <property type="protein sequence ID" value="MDA0179473.1"/>
    <property type="molecule type" value="Genomic_DNA"/>
</dbReference>
<evidence type="ECO:0000313" key="5">
    <source>
        <dbReference type="Proteomes" id="UP001147653"/>
    </source>
</evidence>
<gene>
    <name evidence="4" type="ORF">OJ997_04130</name>
</gene>
<feature type="region of interest" description="Disordered" evidence="1">
    <location>
        <begin position="1125"/>
        <end position="1157"/>
    </location>
</feature>
<dbReference type="InterPro" id="IPR013783">
    <property type="entry name" value="Ig-like_fold"/>
</dbReference>
<feature type="compositionally biased region" description="Polar residues" evidence="1">
    <location>
        <begin position="1125"/>
        <end position="1137"/>
    </location>
</feature>
<dbReference type="PROSITE" id="PS50853">
    <property type="entry name" value="FN3"/>
    <property type="match status" value="1"/>
</dbReference>
<comment type="caution">
    <text evidence="4">The sequence shown here is derived from an EMBL/GenBank/DDBJ whole genome shotgun (WGS) entry which is preliminary data.</text>
</comment>
<proteinExistence type="predicted"/>
<dbReference type="Proteomes" id="UP001147653">
    <property type="component" value="Unassembled WGS sequence"/>
</dbReference>
<evidence type="ECO:0000313" key="4">
    <source>
        <dbReference type="EMBL" id="MDA0179473.1"/>
    </source>
</evidence>
<dbReference type="InterPro" id="IPR003961">
    <property type="entry name" value="FN3_dom"/>
</dbReference>
<dbReference type="GO" id="GO:0005975">
    <property type="term" value="P:carbohydrate metabolic process"/>
    <property type="evidence" value="ECO:0007669"/>
    <property type="project" value="UniProtKB-ARBA"/>
</dbReference>
<accession>A0A9X3N4C4</accession>
<sequence>MTTFRPHIAVLAFAACLAAALFGPLQSANAAISSTYPTATDSRDFRSSNGSWSATASTGGLLCIPPLTCPAAAGEFVANGGTGGSSDGYIRATFVTAIGVASASEVTFRSPTFVAANANNSGTLSFNVRNGLGSLLTVLGGTATVNAAIVDVNDPTRSVRLADTNIDGTAAFTPKQVSVPAGAVAAGRTYRLDLQVYFSAGVAALLQSGNVALDDVNLTTVKLQNPTSLSAVASTSGQVAINGSVNPNGLSTSVRVEYGTTAAYGTSVGPVVVTGTGAQAFSIPVAGLTAGTTYHYRTVAQNSDGTQTTSDATFTVPFVPANSAPNVTGALNSRSRTVTYDQVAGTTGVTIEVLNGDGTVAGSTADNDLNGNATITLPNTDGTYGVRIKRDGAGGGQSTSTQVPALLDRSAPSTAGMNASVAPSLSSDRVRTVTFTMPVDAVSAEAQVIDSNGADVGSPVTATGGNASVTLGTPDGDYRVRVTVRDAAGNGADVVTNAVALDRTAPSVGGAPLVTGADSSRNRTVTFTRDSDTFNATVEVLDNNGAVVLTTNVANGGTAQITLPDADGAYSVRVRQTDAAGNASANSGLTGITLDRQPPAAGAAPTVTGALANPVRNVSFTRPVDASTAIIEAVRPDGTVAATSPVANGGAGTVTLPSDGAYDIRVRFADTAGNESLTPNTRVTLDTTTPGGITAMPVVSGATNDPNRTVVFTRDPGTTSAEIIVTYGSNPTPVITQSVAADTDTITLPGPDGTYHVIVKQISGGTTYTSDPRDVTLDTAAPSAGAAPAVNGPRNDPQRTVIFTRANDAAQVSVEVVANGNVISTVNVPSGNSTPITLGSWDGEYFVRVRQSDAAGNSAVTPDTRAVLDRTAPVAGPAPTVTGADNDATRHVAFTRAPDATTATVEIVQGGVVVDSVVLTSGDETDVTLPADGNYTIRVRQTDAAGNDATTPATPVGLDRGAPAASGAPNVTGAVTTRTRTVAFTRAGDAVTVKVEATRNGVTTAYDVPSGATTDITLPDTDGDYAIRVRQLDAAGNDSVSPATDITLDRTGPAAGPAPTVSGSVNAPARHVTFTRATDTDHARVEVVDGNGTVVATANVPTGNEADVTLPADGTYTVRVRQYDANGNDSVTPTTTAKLDRNGPVAGPAPTVTGDGNSLNRHVKFTRAGDAVTATIVVVKAADGSETTFPVGAGDEADITLPTADGTYTVYVRQTNGNGNDSDTPVTTVSLDRAAPAAGGAPTVTGAVTVRQRAVTFTRAGDAATARVEILDANGTSVGTVDVPSGNTANVTLPDTDGAYRVRVRQWDGAGNDAVTPSADIALDRTGPAAGGAPTITGATSSRTRTVTFTRAGDAAAAAIEVLDANGNVISSTNVAGNSGDVTLPDVDGTYSIRVRQTDAAGNASVTPVAPATLTRGTTGTGGEDTGGTGNTGGGGTGIGGGGGTGGTETNPGSGQAVASDPGGFGSLLTDCYGASASKLVLSDVKLAGSTVTFAGLSVYAPGTRIAIVDSKKRTVTTASADATGRFTATATAPVKAERKTIRYTAVVGAVKTKALKLVRATTLTTVSVSGNTATLTGKIVGAKGSVKLAVRGGRGATACKGGGGKLKFVGKAKYSRKTGKFSVKVNLPKGTAGKTAVRVRVTGGINSASLYVIK</sequence>
<evidence type="ECO:0000256" key="2">
    <source>
        <dbReference type="SAM" id="SignalP"/>
    </source>
</evidence>
<feature type="domain" description="Fibronectin type-III" evidence="3">
    <location>
        <begin position="222"/>
        <end position="323"/>
    </location>
</feature>
<feature type="chain" id="PRO_5040992114" evidence="2">
    <location>
        <begin position="31"/>
        <end position="1655"/>
    </location>
</feature>
<dbReference type="RefSeq" id="WP_270023754.1">
    <property type="nucleotide sequence ID" value="NZ_JAPDDP010000005.1"/>
</dbReference>
<protein>
    <submittedName>
        <fullName evidence="4">Ig-like domain repeat protein</fullName>
    </submittedName>
</protein>
<dbReference type="Gene3D" id="2.60.40.10">
    <property type="entry name" value="Immunoglobulins"/>
    <property type="match status" value="10"/>
</dbReference>
<reference evidence="4" key="1">
    <citation type="submission" date="2022-10" db="EMBL/GenBank/DDBJ databases">
        <title>The WGS of Solirubrobacter phytolaccae KCTC 29190.</title>
        <authorList>
            <person name="Jiang Z."/>
        </authorList>
    </citation>
    <scope>NUCLEOTIDE SEQUENCE</scope>
    <source>
        <strain evidence="4">KCTC 29190</strain>
    </source>
</reference>
<dbReference type="Pfam" id="PF12245">
    <property type="entry name" value="Big_3_2"/>
    <property type="match status" value="4"/>
</dbReference>
<feature type="compositionally biased region" description="Gly residues" evidence="1">
    <location>
        <begin position="1419"/>
        <end position="1447"/>
    </location>
</feature>
<feature type="region of interest" description="Disordered" evidence="1">
    <location>
        <begin position="945"/>
        <end position="971"/>
    </location>
</feature>